<dbReference type="Proteomes" id="UP001607303">
    <property type="component" value="Unassembled WGS sequence"/>
</dbReference>
<dbReference type="EMBL" id="JAYRBN010000031">
    <property type="protein sequence ID" value="KAL2748733.1"/>
    <property type="molecule type" value="Genomic_DNA"/>
</dbReference>
<protein>
    <submittedName>
        <fullName evidence="1">Ribosomal L1 domain-containing protein CG13096-like</fullName>
    </submittedName>
</protein>
<accession>A0ABD2CUC6</accession>
<gene>
    <name evidence="1" type="ORF">V1477_003376</name>
</gene>
<name>A0ABD2CUC6_VESMC</name>
<dbReference type="Pfam" id="PF00687">
    <property type="entry name" value="Ribosomal_L1"/>
    <property type="match status" value="1"/>
</dbReference>
<keyword evidence="2" id="KW-1185">Reference proteome</keyword>
<dbReference type="Gene3D" id="3.40.50.790">
    <property type="match status" value="1"/>
</dbReference>
<dbReference type="InterPro" id="IPR023674">
    <property type="entry name" value="Ribosomal_uL1-like"/>
</dbReference>
<dbReference type="SUPFAM" id="SSF56808">
    <property type="entry name" value="Ribosomal protein L1"/>
    <property type="match status" value="1"/>
</dbReference>
<proteinExistence type="predicted"/>
<evidence type="ECO:0000313" key="1">
    <source>
        <dbReference type="EMBL" id="KAL2748733.1"/>
    </source>
</evidence>
<evidence type="ECO:0000313" key="2">
    <source>
        <dbReference type="Proteomes" id="UP001607303"/>
    </source>
</evidence>
<dbReference type="InterPro" id="IPR016095">
    <property type="entry name" value="Ribosomal_uL1_3-a/b-sand"/>
</dbReference>
<dbReference type="AlphaFoldDB" id="A0ABD2CUC6"/>
<dbReference type="InterPro" id="IPR028364">
    <property type="entry name" value="Ribosomal_uL1/biogenesis"/>
</dbReference>
<organism evidence="1 2">
    <name type="scientific">Vespula maculifrons</name>
    <name type="common">Eastern yellow jacket</name>
    <name type="synonym">Wasp</name>
    <dbReference type="NCBI Taxonomy" id="7453"/>
    <lineage>
        <taxon>Eukaryota</taxon>
        <taxon>Metazoa</taxon>
        <taxon>Ecdysozoa</taxon>
        <taxon>Arthropoda</taxon>
        <taxon>Hexapoda</taxon>
        <taxon>Insecta</taxon>
        <taxon>Pterygota</taxon>
        <taxon>Neoptera</taxon>
        <taxon>Endopterygota</taxon>
        <taxon>Hymenoptera</taxon>
        <taxon>Apocrita</taxon>
        <taxon>Aculeata</taxon>
        <taxon>Vespoidea</taxon>
        <taxon>Vespidae</taxon>
        <taxon>Vespinae</taxon>
        <taxon>Vespula</taxon>
    </lineage>
</organism>
<sequence length="504" mass="58122">MKLLKRVEKKKKTLNEDMNKIPKTDIKVKLNSKSVENKKKRKCDLVEKKKGKSIKRLTNLNISNVIVEASKEKRKKITKGKINEKKNPTNVTNDEVKNNVQVLNIPKNSTNNIRIDKEESMKVKNNIQKTNKRRKALSNMEILKKSKHDSDIFAKQQQATIMKDITNVKNIRAKKSQRKMIKTEKKEDGDDINLKDLSKKHILQCISAIFHLTQEQLKNKNILFSEGSQPIFMQVTCIRIPKISRRQVRILLPYSIISSDEDIALFVCDLERGRRKDHEPTVNHYRELLDKCGCTKIKDIIPINQVKTEYDQYELKRKLVASYDYFLVDGRIAGHISHLLGKIFYKKRKLPTSIKMNKEDLKCEIDYALRKTTMQLHSFADTHIIQVANTSMKKKQILENVLTVYNRLAEVYPGGLSNIRAIRLKTPTGPGLPIYITLKNKNTVHIPVIKPKRPKAYCNVEGELTTLSGDTNVIVTPDGNVVVKQTFSRESEDSHEEESVEETK</sequence>
<dbReference type="CDD" id="cd00403">
    <property type="entry name" value="Ribosomal_L1"/>
    <property type="match status" value="1"/>
</dbReference>
<reference evidence="1 2" key="1">
    <citation type="journal article" date="2024" name="Ann. Entomol. Soc. Am.">
        <title>Genomic analyses of the southern and eastern yellowjacket wasps (Hymenoptera: Vespidae) reveal evolutionary signatures of social life.</title>
        <authorList>
            <person name="Catto M.A."/>
            <person name="Caine P.B."/>
            <person name="Orr S.E."/>
            <person name="Hunt B.G."/>
            <person name="Goodisman M.A.D."/>
        </authorList>
    </citation>
    <scope>NUCLEOTIDE SEQUENCE [LARGE SCALE GENOMIC DNA]</scope>
    <source>
        <strain evidence="1">232</strain>
        <tissue evidence="1">Head and thorax</tissue>
    </source>
</reference>
<comment type="caution">
    <text evidence="1">The sequence shown here is derived from an EMBL/GenBank/DDBJ whole genome shotgun (WGS) entry which is preliminary data.</text>
</comment>